<dbReference type="PRINTS" id="PR00412">
    <property type="entry name" value="EPOXHYDRLASE"/>
</dbReference>
<evidence type="ECO:0000313" key="4">
    <source>
        <dbReference type="Ensembl" id="ENSPTIP00000008050.1"/>
    </source>
</evidence>
<dbReference type="GeneTree" id="ENSGT00940000162086"/>
<proteinExistence type="inferred from homology"/>
<dbReference type="InterPro" id="IPR000639">
    <property type="entry name" value="Epox_hydrolase-like"/>
</dbReference>
<dbReference type="InterPro" id="IPR000073">
    <property type="entry name" value="AB_hydrolase_1"/>
</dbReference>
<dbReference type="Ensembl" id="ENSPTIT00000011916.1">
    <property type="protein sequence ID" value="ENSPTIP00000008050.1"/>
    <property type="gene ID" value="ENSPTIG00000009507.1"/>
</dbReference>
<dbReference type="PANTHER" id="PTHR43329">
    <property type="entry name" value="EPOXIDE HYDROLASE"/>
    <property type="match status" value="1"/>
</dbReference>
<dbReference type="SUPFAM" id="SSF53474">
    <property type="entry name" value="alpha/beta-Hydrolases"/>
    <property type="match status" value="1"/>
</dbReference>
<dbReference type="PRINTS" id="PR00111">
    <property type="entry name" value="ABHYDROLASE"/>
</dbReference>
<evidence type="ECO:0000313" key="5">
    <source>
        <dbReference type="Proteomes" id="UP000675900"/>
    </source>
</evidence>
<dbReference type="GO" id="GO:0004301">
    <property type="term" value="F:epoxide hydrolase activity"/>
    <property type="evidence" value="ECO:0007669"/>
    <property type="project" value="Ensembl"/>
</dbReference>
<feature type="domain" description="AB hydrolase-1" evidence="3">
    <location>
        <begin position="39"/>
        <end position="274"/>
    </location>
</feature>
<name>A0A8C9M5P7_PANTA</name>
<dbReference type="InterPro" id="IPR029058">
    <property type="entry name" value="AB_hydrolase_fold"/>
</dbReference>
<gene>
    <name evidence="4" type="primary">EPHX3</name>
</gene>
<dbReference type="Gene3D" id="3.40.50.1820">
    <property type="entry name" value="alpha/beta hydrolase"/>
    <property type="match status" value="1"/>
</dbReference>
<accession>A0A8C9M5P7</accession>
<evidence type="ECO:0000256" key="1">
    <source>
        <dbReference type="ARBA" id="ARBA00022801"/>
    </source>
</evidence>
<organism evidence="4 5">
    <name type="scientific">Panthera tigris altaica</name>
    <name type="common">Siberian tiger</name>
    <dbReference type="NCBI Taxonomy" id="74533"/>
    <lineage>
        <taxon>Eukaryota</taxon>
        <taxon>Metazoa</taxon>
        <taxon>Chordata</taxon>
        <taxon>Craniata</taxon>
        <taxon>Vertebrata</taxon>
        <taxon>Euteleostomi</taxon>
        <taxon>Mammalia</taxon>
        <taxon>Eutheria</taxon>
        <taxon>Laurasiatheria</taxon>
        <taxon>Carnivora</taxon>
        <taxon>Feliformia</taxon>
        <taxon>Felidae</taxon>
        <taxon>Pantherinae</taxon>
        <taxon>Panthera</taxon>
    </lineage>
</organism>
<sequence>TGGPRHRRGCSRTGVSRNVPAEMGQRGISVDAALDPEFSWRYQLWEFQSRFHVVAVDLRGYGSSDAPRDVDCYTIDLLMADIQDVILGLGYSKCILVAHDWGAVLAWNFSIYYPSLVERMVVVSAAPMSVYQDYSMHHISQFFRSNYMFLFQLPWLPEKLLSMSDFQILKTTLTHRKRGIPHLTPNELEAFLYDFSQPGGLTGPLNYYRNLFRNLPLEPQELATPTLLLWGEKDTYLEQGLVGAISSRFVPGRLEAHILPGVGHWIPQSNPEEMHQYMWAFLQDLLG</sequence>
<dbReference type="Pfam" id="PF12697">
    <property type="entry name" value="Abhydrolase_6"/>
    <property type="match status" value="1"/>
</dbReference>
<evidence type="ECO:0000259" key="3">
    <source>
        <dbReference type="Pfam" id="PF12697"/>
    </source>
</evidence>
<comment type="similarity">
    <text evidence="2">Belongs to the AB hydrolase superfamily. Epoxide hydrolase family.</text>
</comment>
<dbReference type="AlphaFoldDB" id="A0A8C9M5P7"/>
<dbReference type="GO" id="GO:0016020">
    <property type="term" value="C:membrane"/>
    <property type="evidence" value="ECO:0007669"/>
    <property type="project" value="Ensembl"/>
</dbReference>
<dbReference type="Proteomes" id="UP000675900">
    <property type="component" value="Unassembled WGS sequence"/>
</dbReference>
<protein>
    <submittedName>
        <fullName evidence="4">Epoxide hydrolase 3</fullName>
    </submittedName>
</protein>
<evidence type="ECO:0000256" key="2">
    <source>
        <dbReference type="ARBA" id="ARBA00038334"/>
    </source>
</evidence>
<reference evidence="4" key="1">
    <citation type="submission" date="2025-08" db="UniProtKB">
        <authorList>
            <consortium name="Ensembl"/>
        </authorList>
    </citation>
    <scope>IDENTIFICATION</scope>
</reference>
<reference evidence="4" key="2">
    <citation type="submission" date="2025-09" db="UniProtKB">
        <authorList>
            <consortium name="Ensembl"/>
        </authorList>
    </citation>
    <scope>IDENTIFICATION</scope>
</reference>
<keyword evidence="1" id="KW-0378">Hydrolase</keyword>
<keyword evidence="5" id="KW-1185">Reference proteome</keyword>
<dbReference type="GO" id="GO:0097176">
    <property type="term" value="P:epoxide metabolic process"/>
    <property type="evidence" value="ECO:0007669"/>
    <property type="project" value="Ensembl"/>
</dbReference>